<dbReference type="KEGG" id="sva:SVA_3468"/>
<dbReference type="OrthoDB" id="9791200at2"/>
<sequence length="102" mass="11679">MTESTRYPGIHDDVYGGMTDLGRIIRDAWVFGLLPETETCEGWDRARFDDLYARVHAAWEPYGHLASRLPAELRARHERIYADAVARARALGWSADLDDEDE</sequence>
<keyword evidence="2" id="KW-1185">Reference proteome</keyword>
<evidence type="ECO:0000313" key="2">
    <source>
        <dbReference type="Proteomes" id="UP000218899"/>
    </source>
</evidence>
<organism evidence="1 2">
    <name type="scientific">Sulfurifustis variabilis</name>
    <dbReference type="NCBI Taxonomy" id="1675686"/>
    <lineage>
        <taxon>Bacteria</taxon>
        <taxon>Pseudomonadati</taxon>
        <taxon>Pseudomonadota</taxon>
        <taxon>Gammaproteobacteria</taxon>
        <taxon>Acidiferrobacterales</taxon>
        <taxon>Acidiferrobacteraceae</taxon>
        <taxon>Sulfurifustis</taxon>
    </lineage>
</organism>
<dbReference type="EMBL" id="AP014936">
    <property type="protein sequence ID" value="BAU50004.1"/>
    <property type="molecule type" value="Genomic_DNA"/>
</dbReference>
<evidence type="ECO:0000313" key="1">
    <source>
        <dbReference type="EMBL" id="BAU50004.1"/>
    </source>
</evidence>
<gene>
    <name evidence="1" type="ORF">SVA_3468</name>
</gene>
<accession>A0A1B4VBS0</accession>
<reference evidence="1 2" key="1">
    <citation type="submission" date="2015-08" db="EMBL/GenBank/DDBJ databases">
        <title>Complete genome sequence of Sulfurifustis variabilis.</title>
        <authorList>
            <person name="Miura A."/>
            <person name="Kojima H."/>
            <person name="Fukui M."/>
        </authorList>
    </citation>
    <scope>NUCLEOTIDE SEQUENCE [LARGE SCALE GENOMIC DNA]</scope>
    <source>
        <strain evidence="2">skN76</strain>
    </source>
</reference>
<dbReference type="AlphaFoldDB" id="A0A1B4VBS0"/>
<protein>
    <submittedName>
        <fullName evidence="1">Uncharacterized protein</fullName>
    </submittedName>
</protein>
<dbReference type="RefSeq" id="WP_096462347.1">
    <property type="nucleotide sequence ID" value="NZ_AP014936.1"/>
</dbReference>
<proteinExistence type="predicted"/>
<name>A0A1B4VBS0_9GAMM</name>
<dbReference type="Proteomes" id="UP000218899">
    <property type="component" value="Chromosome"/>
</dbReference>